<dbReference type="EMBL" id="CP030762">
    <property type="protein sequence ID" value="AXA43630.1"/>
    <property type="molecule type" value="Genomic_DNA"/>
</dbReference>
<gene>
    <name evidence="3" type="ORF">DLJ82_7385</name>
</gene>
<geneLocation type="plasmid" evidence="3 4">
    <name>unnamed2</name>
</geneLocation>
<keyword evidence="3" id="KW-0614">Plasmid</keyword>
<reference evidence="3 4" key="1">
    <citation type="submission" date="2018-07" db="EMBL/GenBank/DDBJ databases">
        <title>Rhizobium leguminosarum strain:ATCC 14479 Genome sequencing and assembly.</title>
        <authorList>
            <person name="Chakraborty R."/>
        </authorList>
    </citation>
    <scope>NUCLEOTIDE SEQUENCE [LARGE SCALE GENOMIC DNA]</scope>
    <source>
        <strain evidence="3 4">ATCC 14479</strain>
        <plasmid evidence="4">Plasmid unnamed2</plasmid>
    </source>
</reference>
<organism evidence="3 4">
    <name type="scientific">Rhizobium leguminosarum</name>
    <dbReference type="NCBI Taxonomy" id="384"/>
    <lineage>
        <taxon>Bacteria</taxon>
        <taxon>Pseudomonadati</taxon>
        <taxon>Pseudomonadota</taxon>
        <taxon>Alphaproteobacteria</taxon>
        <taxon>Hyphomicrobiales</taxon>
        <taxon>Rhizobiaceae</taxon>
        <taxon>Rhizobium/Agrobacterium group</taxon>
        <taxon>Rhizobium</taxon>
    </lineage>
</organism>
<dbReference type="InterPro" id="IPR029058">
    <property type="entry name" value="AB_hydrolase_fold"/>
</dbReference>
<name>A0A2Z4YQD7_RHILE</name>
<protein>
    <submittedName>
        <fullName evidence="3">Alpha/beta hydrolase fold family protein</fullName>
    </submittedName>
</protein>
<dbReference type="SUPFAM" id="SSF53474">
    <property type="entry name" value="alpha/beta-Hydrolases"/>
    <property type="match status" value="1"/>
</dbReference>
<dbReference type="Pfam" id="PF07859">
    <property type="entry name" value="Abhydrolase_3"/>
    <property type="match status" value="1"/>
</dbReference>
<proteinExistence type="predicted"/>
<dbReference type="PANTHER" id="PTHR48081:SF8">
    <property type="entry name" value="ALPHA_BETA HYDROLASE FOLD-3 DOMAIN-CONTAINING PROTEIN-RELATED"/>
    <property type="match status" value="1"/>
</dbReference>
<dbReference type="PANTHER" id="PTHR48081">
    <property type="entry name" value="AB HYDROLASE SUPERFAMILY PROTEIN C4A8.06C"/>
    <property type="match status" value="1"/>
</dbReference>
<dbReference type="RefSeq" id="WP_063473316.1">
    <property type="nucleotide sequence ID" value="NZ_CP030762.1"/>
</dbReference>
<accession>A0A2Z4YQD7</accession>
<dbReference type="Proteomes" id="UP000251166">
    <property type="component" value="Plasmid unnamed2"/>
</dbReference>
<feature type="domain" description="Alpha/beta hydrolase fold-3" evidence="2">
    <location>
        <begin position="70"/>
        <end position="270"/>
    </location>
</feature>
<dbReference type="Gene3D" id="3.40.50.1820">
    <property type="entry name" value="alpha/beta hydrolase"/>
    <property type="match status" value="1"/>
</dbReference>
<dbReference type="InterPro" id="IPR013094">
    <property type="entry name" value="AB_hydrolase_3"/>
</dbReference>
<keyword evidence="1 3" id="KW-0378">Hydrolase</keyword>
<evidence type="ECO:0000313" key="3">
    <source>
        <dbReference type="EMBL" id="AXA43630.1"/>
    </source>
</evidence>
<dbReference type="AlphaFoldDB" id="A0A2Z4YQD7"/>
<evidence type="ECO:0000256" key="1">
    <source>
        <dbReference type="ARBA" id="ARBA00022801"/>
    </source>
</evidence>
<evidence type="ECO:0000259" key="2">
    <source>
        <dbReference type="Pfam" id="PF07859"/>
    </source>
</evidence>
<sequence>MSKAQLDFILNISAQNPPPKNASPAMMREWFEGINAETPIADGSMIERVPAGPCGGDLIRRDETDESRLVIYYHGGGFFFGSSRSHRVIATHLARTSGAAVLAADYRLAPENPAPAAHDDAFAVYKWALAQGYDPAAIALTGDSAGGNLALSVAVRAKKEGLPQPDALVLMSPALDLASEGDSHHSVTDAPLLTPQLMELFTMVYVGSGDRKSEMVTPFYSDFTGLPPTLVQIGSWEILREDSVTVVERLKAAGVSAELNIFEGMVHSWQLFAPMLDEGMQSIEEAGGFLRNRLRSSMKREGTAKLTDG</sequence>
<dbReference type="InterPro" id="IPR050300">
    <property type="entry name" value="GDXG_lipolytic_enzyme"/>
</dbReference>
<dbReference type="GO" id="GO:0016787">
    <property type="term" value="F:hydrolase activity"/>
    <property type="evidence" value="ECO:0007669"/>
    <property type="project" value="UniProtKB-KW"/>
</dbReference>
<evidence type="ECO:0000313" key="4">
    <source>
        <dbReference type="Proteomes" id="UP000251166"/>
    </source>
</evidence>